<evidence type="ECO:0000313" key="2">
    <source>
        <dbReference type="EMBL" id="KAG0494749.1"/>
    </source>
</evidence>
<dbReference type="AlphaFoldDB" id="A0A835RNA0"/>
<feature type="compositionally biased region" description="Acidic residues" evidence="1">
    <location>
        <begin position="66"/>
        <end position="76"/>
    </location>
</feature>
<sequence>MGDVRTTRIGIFASLDKWDSCGPPLSCMTKFILTPKSRLLIAYRPAGDMSKSPEALFPGNATKEQSDEEDEAHEQL</sequence>
<dbReference type="EMBL" id="JADCNM010000002">
    <property type="protein sequence ID" value="KAG0494749.1"/>
    <property type="molecule type" value="Genomic_DNA"/>
</dbReference>
<accession>A0A835RNA0</accession>
<evidence type="ECO:0000256" key="1">
    <source>
        <dbReference type="SAM" id="MobiDB-lite"/>
    </source>
</evidence>
<gene>
    <name evidence="2" type="ORF">HPP92_005743</name>
</gene>
<organism evidence="2 3">
    <name type="scientific">Vanilla planifolia</name>
    <name type="common">Vanilla</name>
    <dbReference type="NCBI Taxonomy" id="51239"/>
    <lineage>
        <taxon>Eukaryota</taxon>
        <taxon>Viridiplantae</taxon>
        <taxon>Streptophyta</taxon>
        <taxon>Embryophyta</taxon>
        <taxon>Tracheophyta</taxon>
        <taxon>Spermatophyta</taxon>
        <taxon>Magnoliopsida</taxon>
        <taxon>Liliopsida</taxon>
        <taxon>Asparagales</taxon>
        <taxon>Orchidaceae</taxon>
        <taxon>Vanilloideae</taxon>
        <taxon>Vanilleae</taxon>
        <taxon>Vanilla</taxon>
    </lineage>
</organism>
<comment type="caution">
    <text evidence="2">The sequence shown here is derived from an EMBL/GenBank/DDBJ whole genome shotgun (WGS) entry which is preliminary data.</text>
</comment>
<feature type="region of interest" description="Disordered" evidence="1">
    <location>
        <begin position="49"/>
        <end position="76"/>
    </location>
</feature>
<name>A0A835RNA0_VANPL</name>
<proteinExistence type="predicted"/>
<dbReference type="Proteomes" id="UP000639772">
    <property type="component" value="Unassembled WGS sequence"/>
</dbReference>
<evidence type="ECO:0000313" key="3">
    <source>
        <dbReference type="Proteomes" id="UP000639772"/>
    </source>
</evidence>
<protein>
    <submittedName>
        <fullName evidence="2">Uncharacterized protein</fullName>
    </submittedName>
</protein>
<reference evidence="2 3" key="1">
    <citation type="journal article" date="2020" name="Nat. Food">
        <title>A phased Vanilla planifolia genome enables genetic improvement of flavour and production.</title>
        <authorList>
            <person name="Hasing T."/>
            <person name="Tang H."/>
            <person name="Brym M."/>
            <person name="Khazi F."/>
            <person name="Huang T."/>
            <person name="Chambers A.H."/>
        </authorList>
    </citation>
    <scope>NUCLEOTIDE SEQUENCE [LARGE SCALE GENOMIC DNA]</scope>
    <source>
        <tissue evidence="2">Leaf</tissue>
    </source>
</reference>